<dbReference type="EMBL" id="JAVRES010000016">
    <property type="protein sequence ID" value="MDT0438231.1"/>
    <property type="molecule type" value="Genomic_DNA"/>
</dbReference>
<dbReference type="AlphaFoldDB" id="A0ABD5EUB4"/>
<dbReference type="InterPro" id="IPR025410">
    <property type="entry name" value="Lant_dehyd"/>
</dbReference>
<dbReference type="SUPFAM" id="SSF158745">
    <property type="entry name" value="LanC-like"/>
    <property type="match status" value="1"/>
</dbReference>
<dbReference type="InterPro" id="IPR017146">
    <property type="entry name" value="Lanti_2_LanM"/>
</dbReference>
<sequence length="950" mass="102842">MTEPRVAVADFLPFYTDRVPRRAVADRLCEPLSRVAAPEHARDITDQIWEDLVTTVEGHSLRVLIGEFHTFREARGLPMSADSDEALQKFRLHLDDPGNCRDLLARYEVLRRRLTVVLDHFLDAYDDLFTAFHQDRARLAAGGLLTDPGDTLVSLITTGGDPHNDNRRVVGVDLAGGGRLVFKPRTLAADDFVRDLYAAAAPHLAHGLDGCVPLSLTVGDHGWQSFVTPGAMTEPDQPARYFYRFGALCALFGAIGASDLHDENLLAAGEHPCVIDTEMMLRPGAGTGTDSLENRLINHVEVSVASTMLVPNVRPESPIDVIMAGVGVGGEQVSGKLKRTVIDDGGTDAVRLRWEPVVYRHKENVPRLGEERLTAVRHYRDLVAGYTDALAAVRERTAIEAVLDRHPDLPVRCLIRSTMVYGRFLDAATQPRYLSDPAETGRLLGLLKQFPRHLSDGAREFARDAERAALDTGNVPYFTARAGSTELATHTARHDGAHPASPADFARAGLALHAGQSDTYHRFVLEECFGELAAEAPRIMSSASVFATVPDTTGGSWWPQVARVLGQTRVTHQGEHGTESGWIGGVGPDRGVPTIVPGNYLSFHDNGGIVTFLAAAARRDPDLDAPHRDAERGLDALLGVYDEALLLAPESVFTGAASLLLTRPDRQDRAWTDRLLERLAERRRADTLETDLANGPAGLLMAVLSRLEAGQDPLMDHERLGALRDMVLAQAENPLDRAWFDVAHGDLGMRWAVSRIGRHFGRDSLTGASARWLTERLDDPAQPPVPGWCNGSAGLLLAAAEILVSAGGPDTATGRRLARLADRATSLRPDAPVDLSVCHGSAGVIQSLIAASTLLGDPSLLDRAAEHRIRVAQVAREQGFHTGCPGRTSLLGYMFGWSGIGHTDLLLDQALEGRTPAFVPVALTASGPPEQAPTRPRDGNRPHGCPAKNH</sequence>
<evidence type="ECO:0000256" key="1">
    <source>
        <dbReference type="SAM" id="MobiDB-lite"/>
    </source>
</evidence>
<gene>
    <name evidence="3" type="primary">lanM</name>
    <name evidence="3" type="ORF">RM877_26445</name>
</gene>
<organism evidence="3 4">
    <name type="scientific">Streptomyces doudnae</name>
    <dbReference type="NCBI Taxonomy" id="3075536"/>
    <lineage>
        <taxon>Bacteria</taxon>
        <taxon>Bacillati</taxon>
        <taxon>Actinomycetota</taxon>
        <taxon>Actinomycetes</taxon>
        <taxon>Kitasatosporales</taxon>
        <taxon>Streptomycetaceae</taxon>
        <taxon>Streptomyces</taxon>
    </lineage>
</organism>
<dbReference type="InterPro" id="IPR007822">
    <property type="entry name" value="LANC-like"/>
</dbReference>
<dbReference type="SMART" id="SM01260">
    <property type="entry name" value="LANC_like"/>
    <property type="match status" value="1"/>
</dbReference>
<feature type="domain" description="Lantibiotic biosynthesis protein dehydration" evidence="2">
    <location>
        <begin position="107"/>
        <end position="480"/>
    </location>
</feature>
<dbReference type="RefSeq" id="WP_093830916.1">
    <property type="nucleotide sequence ID" value="NZ_JAVRES010000016.1"/>
</dbReference>
<keyword evidence="4" id="KW-1185">Reference proteome</keyword>
<reference evidence="4" key="1">
    <citation type="submission" date="2023-07" db="EMBL/GenBank/DDBJ databases">
        <title>30 novel species of actinomycetes from the DSMZ collection.</title>
        <authorList>
            <person name="Nouioui I."/>
        </authorList>
    </citation>
    <scope>NUCLEOTIDE SEQUENCE [LARGE SCALE GENOMIC DNA]</scope>
    <source>
        <strain evidence="4">DSM 41981</strain>
    </source>
</reference>
<comment type="caution">
    <text evidence="3">The sequence shown here is derived from an EMBL/GenBank/DDBJ whole genome shotgun (WGS) entry which is preliminary data.</text>
</comment>
<dbReference type="Pfam" id="PF05147">
    <property type="entry name" value="LANC_like"/>
    <property type="match status" value="1"/>
</dbReference>
<proteinExistence type="predicted"/>
<accession>A0ABD5EUB4</accession>
<evidence type="ECO:0000313" key="3">
    <source>
        <dbReference type="EMBL" id="MDT0438231.1"/>
    </source>
</evidence>
<dbReference type="Proteomes" id="UP001183535">
    <property type="component" value="Unassembled WGS sequence"/>
</dbReference>
<protein>
    <submittedName>
        <fullName evidence="3">Type 2 lanthipeptide synthetase LanM</fullName>
    </submittedName>
</protein>
<evidence type="ECO:0000313" key="4">
    <source>
        <dbReference type="Proteomes" id="UP001183535"/>
    </source>
</evidence>
<feature type="region of interest" description="Disordered" evidence="1">
    <location>
        <begin position="923"/>
        <end position="950"/>
    </location>
</feature>
<evidence type="ECO:0000259" key="2">
    <source>
        <dbReference type="Pfam" id="PF13575"/>
    </source>
</evidence>
<dbReference type="Pfam" id="PF13575">
    <property type="entry name" value="DUF4135"/>
    <property type="match status" value="1"/>
</dbReference>
<dbReference type="NCBIfam" id="TIGR03897">
    <property type="entry name" value="lanti_2_LanM"/>
    <property type="match status" value="1"/>
</dbReference>
<name>A0ABD5EUB4_9ACTN</name>
<dbReference type="Gene3D" id="1.50.10.20">
    <property type="match status" value="1"/>
</dbReference>